<organism evidence="1 2">
    <name type="scientific">Thermohalobacter berrensis</name>
    <dbReference type="NCBI Taxonomy" id="99594"/>
    <lineage>
        <taxon>Bacteria</taxon>
        <taxon>Bacillati</taxon>
        <taxon>Bacillota</taxon>
        <taxon>Tissierellia</taxon>
        <taxon>Tissierellales</taxon>
        <taxon>Thermohalobacteraceae</taxon>
        <taxon>Thermohalobacter</taxon>
    </lineage>
</organism>
<dbReference type="InterPro" id="IPR026989">
    <property type="entry name" value="TnpV"/>
</dbReference>
<keyword evidence="2" id="KW-1185">Reference proteome</keyword>
<dbReference type="Pfam" id="PF14198">
    <property type="entry name" value="TnpV"/>
    <property type="match status" value="1"/>
</dbReference>
<evidence type="ECO:0008006" key="3">
    <source>
        <dbReference type="Google" id="ProtNLM"/>
    </source>
</evidence>
<proteinExistence type="predicted"/>
<accession>A0A419T297</accession>
<name>A0A419T297_9FIRM</name>
<evidence type="ECO:0000313" key="2">
    <source>
        <dbReference type="Proteomes" id="UP000284177"/>
    </source>
</evidence>
<protein>
    <recommendedName>
        <fullName evidence="3">TnpV protein</fullName>
    </recommendedName>
</protein>
<dbReference type="Proteomes" id="UP000284177">
    <property type="component" value="Unassembled WGS sequence"/>
</dbReference>
<comment type="caution">
    <text evidence="1">The sequence shown here is derived from an EMBL/GenBank/DDBJ whole genome shotgun (WGS) entry which is preliminary data.</text>
</comment>
<gene>
    <name evidence="1" type="ORF">BET03_12480</name>
</gene>
<evidence type="ECO:0000313" key="1">
    <source>
        <dbReference type="EMBL" id="RKD31576.1"/>
    </source>
</evidence>
<dbReference type="EMBL" id="MCIB01000017">
    <property type="protein sequence ID" value="RKD31576.1"/>
    <property type="molecule type" value="Genomic_DNA"/>
</dbReference>
<dbReference type="AlphaFoldDB" id="A0A419T297"/>
<reference evidence="1 2" key="1">
    <citation type="submission" date="2016-08" db="EMBL/GenBank/DDBJ databases">
        <title>Novel Firmicutes and Novel Genomes.</title>
        <authorList>
            <person name="Poppleton D.I."/>
            <person name="Gribaldo S."/>
        </authorList>
    </citation>
    <scope>NUCLEOTIDE SEQUENCE [LARGE SCALE GENOMIC DNA]</scope>
    <source>
        <strain evidence="1 2">CTT3</strain>
    </source>
</reference>
<sequence length="94" mass="11396">MFKRTIKNYLAELNPKLYKELMKTGEITKFIENLNSWAKEVMIDIEEKMIKENPGYHNYLKNLQHNQMIHQTAKEIVRKMLEEEIMKKEPEEVK</sequence>